<evidence type="ECO:0000313" key="3">
    <source>
        <dbReference type="Proteomes" id="UP000250416"/>
    </source>
</evidence>
<proteinExistence type="predicted"/>
<name>A0AAE8ND82_BURCE</name>
<dbReference type="AlphaFoldDB" id="A0AAE8ND82"/>
<reference evidence="2 3" key="1">
    <citation type="submission" date="2018-06" db="EMBL/GenBank/DDBJ databases">
        <authorList>
            <consortium name="Pathogen Informatics"/>
            <person name="Doyle S."/>
        </authorList>
    </citation>
    <scope>NUCLEOTIDE SEQUENCE [LARGE SCALE GENOMIC DNA]</scope>
    <source>
        <strain evidence="2 3">NCTC10661</strain>
    </source>
</reference>
<dbReference type="RefSeq" id="WP_059492369.1">
    <property type="nucleotide sequence ID" value="NZ_CADEUP010000010.1"/>
</dbReference>
<dbReference type="Pfam" id="PF12728">
    <property type="entry name" value="HTH_17"/>
    <property type="match status" value="1"/>
</dbReference>
<dbReference type="EMBL" id="UARD01000010">
    <property type="protein sequence ID" value="SPV17941.1"/>
    <property type="molecule type" value="Genomic_DNA"/>
</dbReference>
<sequence length="63" mass="6915">METTRTPKKLYRIKAVMDMTSISRTTVYRLVDKGKLKLVKIGERSSGITAESVEAIMAGPDAA</sequence>
<protein>
    <submittedName>
        <fullName evidence="2">Transcriptional regulator</fullName>
    </submittedName>
</protein>
<dbReference type="InterPro" id="IPR041657">
    <property type="entry name" value="HTH_17"/>
</dbReference>
<organism evidence="2 3">
    <name type="scientific">Burkholderia cepacia</name>
    <name type="common">Pseudomonas cepacia</name>
    <dbReference type="NCBI Taxonomy" id="292"/>
    <lineage>
        <taxon>Bacteria</taxon>
        <taxon>Pseudomonadati</taxon>
        <taxon>Pseudomonadota</taxon>
        <taxon>Betaproteobacteria</taxon>
        <taxon>Burkholderiales</taxon>
        <taxon>Burkholderiaceae</taxon>
        <taxon>Burkholderia</taxon>
        <taxon>Burkholderia cepacia complex</taxon>
    </lineage>
</organism>
<feature type="domain" description="Helix-turn-helix" evidence="1">
    <location>
        <begin position="10"/>
        <end position="44"/>
    </location>
</feature>
<evidence type="ECO:0000259" key="1">
    <source>
        <dbReference type="Pfam" id="PF12728"/>
    </source>
</evidence>
<gene>
    <name evidence="2" type="ORF">NCTC10661_02266</name>
</gene>
<dbReference type="Proteomes" id="UP000250416">
    <property type="component" value="Unassembled WGS sequence"/>
</dbReference>
<comment type="caution">
    <text evidence="2">The sequence shown here is derived from an EMBL/GenBank/DDBJ whole genome shotgun (WGS) entry which is preliminary data.</text>
</comment>
<evidence type="ECO:0000313" key="2">
    <source>
        <dbReference type="EMBL" id="SPV17941.1"/>
    </source>
</evidence>
<accession>A0AAE8ND82</accession>